<dbReference type="EMBL" id="JBJUIK010000009">
    <property type="protein sequence ID" value="KAL3518754.1"/>
    <property type="molecule type" value="Genomic_DNA"/>
</dbReference>
<evidence type="ECO:0008006" key="4">
    <source>
        <dbReference type="Google" id="ProtNLM"/>
    </source>
</evidence>
<dbReference type="AlphaFoldDB" id="A0ABD2ZHZ8"/>
<dbReference type="SUPFAM" id="SSF56672">
    <property type="entry name" value="DNA/RNA polymerases"/>
    <property type="match status" value="1"/>
</dbReference>
<dbReference type="InterPro" id="IPR043502">
    <property type="entry name" value="DNA/RNA_pol_sf"/>
</dbReference>
<keyword evidence="1" id="KW-0175">Coiled coil</keyword>
<name>A0ABD2ZHZ8_9GENT</name>
<organism evidence="2 3">
    <name type="scientific">Cinchona calisaya</name>
    <dbReference type="NCBI Taxonomy" id="153742"/>
    <lineage>
        <taxon>Eukaryota</taxon>
        <taxon>Viridiplantae</taxon>
        <taxon>Streptophyta</taxon>
        <taxon>Embryophyta</taxon>
        <taxon>Tracheophyta</taxon>
        <taxon>Spermatophyta</taxon>
        <taxon>Magnoliopsida</taxon>
        <taxon>eudicotyledons</taxon>
        <taxon>Gunneridae</taxon>
        <taxon>Pentapetalae</taxon>
        <taxon>asterids</taxon>
        <taxon>lamiids</taxon>
        <taxon>Gentianales</taxon>
        <taxon>Rubiaceae</taxon>
        <taxon>Cinchonoideae</taxon>
        <taxon>Cinchoneae</taxon>
        <taxon>Cinchona</taxon>
    </lineage>
</organism>
<evidence type="ECO:0000313" key="2">
    <source>
        <dbReference type="EMBL" id="KAL3518754.1"/>
    </source>
</evidence>
<dbReference type="InterPro" id="IPR051320">
    <property type="entry name" value="Viral_Replic_Matur_Polypro"/>
</dbReference>
<dbReference type="InterPro" id="IPR043128">
    <property type="entry name" value="Rev_trsase/Diguanyl_cyclase"/>
</dbReference>
<evidence type="ECO:0000313" key="3">
    <source>
        <dbReference type="Proteomes" id="UP001630127"/>
    </source>
</evidence>
<comment type="caution">
    <text evidence="2">The sequence shown here is derived from an EMBL/GenBank/DDBJ whole genome shotgun (WGS) entry which is preliminary data.</text>
</comment>
<feature type="coiled-coil region" evidence="1">
    <location>
        <begin position="60"/>
        <end position="87"/>
    </location>
</feature>
<sequence>MGGEMAARYVERFKTARMRCNASIPEEEFVATALLGIRNFKFVKYFEGKMFRNLFELANRVNKFQNIQQQEAEIKAMQRKNMLYKELDHEISYEQGGRVGKDKSKAVMETQPLKSTKMLQQFLGKVNFLRCFISNLTGRTKAFSTLLRFKSTKPFVWETQHQEAFDASKAYSIKPPVVMPPDRSKSLKLYISATDDTLGCFLA</sequence>
<protein>
    <recommendedName>
        <fullName evidence="4">Reverse transcriptase/retrotransposon-derived protein RNase H-like domain-containing protein</fullName>
    </recommendedName>
</protein>
<dbReference type="PANTHER" id="PTHR33064:SF39">
    <property type="match status" value="1"/>
</dbReference>
<dbReference type="PANTHER" id="PTHR33064">
    <property type="entry name" value="POL PROTEIN"/>
    <property type="match status" value="1"/>
</dbReference>
<dbReference type="Proteomes" id="UP001630127">
    <property type="component" value="Unassembled WGS sequence"/>
</dbReference>
<accession>A0ABD2ZHZ8</accession>
<dbReference type="Gene3D" id="3.30.70.270">
    <property type="match status" value="1"/>
</dbReference>
<proteinExistence type="predicted"/>
<reference evidence="2 3" key="1">
    <citation type="submission" date="2024-11" db="EMBL/GenBank/DDBJ databases">
        <title>A near-complete genome assembly of Cinchona calisaya.</title>
        <authorList>
            <person name="Lian D.C."/>
            <person name="Zhao X.W."/>
            <person name="Wei L."/>
        </authorList>
    </citation>
    <scope>NUCLEOTIDE SEQUENCE [LARGE SCALE GENOMIC DNA]</scope>
    <source>
        <tissue evidence="2">Nenye</tissue>
    </source>
</reference>
<evidence type="ECO:0000256" key="1">
    <source>
        <dbReference type="SAM" id="Coils"/>
    </source>
</evidence>
<gene>
    <name evidence="2" type="ORF">ACH5RR_021343</name>
</gene>
<keyword evidence="3" id="KW-1185">Reference proteome</keyword>